<dbReference type="AlphaFoldDB" id="A0A540MAG9"/>
<dbReference type="GO" id="GO:0003723">
    <property type="term" value="F:RNA binding"/>
    <property type="evidence" value="ECO:0007669"/>
    <property type="project" value="InterPro"/>
</dbReference>
<accession>A0A540MAG9</accession>
<name>A0A540MAG9_MALBA</name>
<dbReference type="EMBL" id="VIEB01000307">
    <property type="protein sequence ID" value="TQD95745.1"/>
    <property type="molecule type" value="Genomic_DNA"/>
</dbReference>
<proteinExistence type="predicted"/>
<reference evidence="1 2" key="1">
    <citation type="journal article" date="2019" name="G3 (Bethesda)">
        <title>Sequencing of a Wild Apple (Malus baccata) Genome Unravels the Differences Between Cultivated and Wild Apple Species Regarding Disease Resistance and Cold Tolerance.</title>
        <authorList>
            <person name="Chen X."/>
        </authorList>
    </citation>
    <scope>NUCLEOTIDE SEQUENCE [LARGE SCALE GENOMIC DNA]</scope>
    <source>
        <strain evidence="2">cv. Shandingzi</strain>
        <tissue evidence="1">Leaves</tissue>
    </source>
</reference>
<sequence>MATLMWQCTDVAVFEIVQIPLDENEVGNLEVSLANDKNAGVPLIEAPPIGAPFWLMSYVARYVCSADLVWLLVFYLAMSRGMISSDFCGTNSLDVYRPQLESSLEEQGITWTVDVDNKSTTVSVISGDQRIIDKASQILELMAKSTVDP</sequence>
<protein>
    <submittedName>
        <fullName evidence="1">Uncharacterized protein</fullName>
    </submittedName>
</protein>
<organism evidence="1 2">
    <name type="scientific">Malus baccata</name>
    <name type="common">Siberian crab apple</name>
    <name type="synonym">Pyrus baccata</name>
    <dbReference type="NCBI Taxonomy" id="106549"/>
    <lineage>
        <taxon>Eukaryota</taxon>
        <taxon>Viridiplantae</taxon>
        <taxon>Streptophyta</taxon>
        <taxon>Embryophyta</taxon>
        <taxon>Tracheophyta</taxon>
        <taxon>Spermatophyta</taxon>
        <taxon>Magnoliopsida</taxon>
        <taxon>eudicotyledons</taxon>
        <taxon>Gunneridae</taxon>
        <taxon>Pentapetalae</taxon>
        <taxon>rosids</taxon>
        <taxon>fabids</taxon>
        <taxon>Rosales</taxon>
        <taxon>Rosaceae</taxon>
        <taxon>Amygdaloideae</taxon>
        <taxon>Maleae</taxon>
        <taxon>Malus</taxon>
    </lineage>
</organism>
<gene>
    <name evidence="1" type="ORF">C1H46_018689</name>
</gene>
<dbReference type="Proteomes" id="UP000315295">
    <property type="component" value="Unassembled WGS sequence"/>
</dbReference>
<dbReference type="Gene3D" id="3.30.1370.10">
    <property type="entry name" value="K Homology domain, type 1"/>
    <property type="match status" value="1"/>
</dbReference>
<evidence type="ECO:0000313" key="2">
    <source>
        <dbReference type="Proteomes" id="UP000315295"/>
    </source>
</evidence>
<dbReference type="InterPro" id="IPR036612">
    <property type="entry name" value="KH_dom_type_1_sf"/>
</dbReference>
<comment type="caution">
    <text evidence="1">The sequence shown here is derived from an EMBL/GenBank/DDBJ whole genome shotgun (WGS) entry which is preliminary data.</text>
</comment>
<evidence type="ECO:0000313" key="1">
    <source>
        <dbReference type="EMBL" id="TQD95745.1"/>
    </source>
</evidence>
<keyword evidence="2" id="KW-1185">Reference proteome</keyword>
<dbReference type="STRING" id="106549.A0A540MAG9"/>